<feature type="domain" description="SPRY" evidence="2">
    <location>
        <begin position="277"/>
        <end position="336"/>
    </location>
</feature>
<protein>
    <submittedName>
        <fullName evidence="3">AlNc14C80G5261 protein</fullName>
    </submittedName>
</protein>
<feature type="compositionally biased region" description="Basic and acidic residues" evidence="1">
    <location>
        <begin position="185"/>
        <end position="194"/>
    </location>
</feature>
<dbReference type="PANTHER" id="PTHR12864">
    <property type="entry name" value="RAN BINDING PROTEIN 9-RELATED"/>
    <property type="match status" value="1"/>
</dbReference>
<dbReference type="Pfam" id="PF00622">
    <property type="entry name" value="SPRY"/>
    <property type="match status" value="1"/>
</dbReference>
<gene>
    <name evidence="3" type="primary">AlNc14C80G5261</name>
    <name evidence="3" type="ORF">ALNC14_059920</name>
</gene>
<feature type="region of interest" description="Disordered" evidence="1">
    <location>
        <begin position="732"/>
        <end position="768"/>
    </location>
</feature>
<dbReference type="PROSITE" id="PS50896">
    <property type="entry name" value="LISH"/>
    <property type="match status" value="1"/>
</dbReference>
<accession>F0WF67</accession>
<dbReference type="SUPFAM" id="SSF49899">
    <property type="entry name" value="Concanavalin A-like lectins/glucanases"/>
    <property type="match status" value="1"/>
</dbReference>
<proteinExistence type="predicted"/>
<organism evidence="3">
    <name type="scientific">Albugo laibachii Nc14</name>
    <dbReference type="NCBI Taxonomy" id="890382"/>
    <lineage>
        <taxon>Eukaryota</taxon>
        <taxon>Sar</taxon>
        <taxon>Stramenopiles</taxon>
        <taxon>Oomycota</taxon>
        <taxon>Peronosporomycetes</taxon>
        <taxon>Albuginales</taxon>
        <taxon>Albuginaceae</taxon>
        <taxon>Albugo</taxon>
    </lineage>
</organism>
<dbReference type="InterPro" id="IPR043136">
    <property type="entry name" value="B30.2/SPRY_sf"/>
</dbReference>
<evidence type="ECO:0000256" key="1">
    <source>
        <dbReference type="SAM" id="MobiDB-lite"/>
    </source>
</evidence>
<name>F0WF67_9STRA</name>
<evidence type="ECO:0000259" key="2">
    <source>
        <dbReference type="Pfam" id="PF00622"/>
    </source>
</evidence>
<reference evidence="3" key="1">
    <citation type="journal article" date="2011" name="PLoS Biol.">
        <title>Gene gain and loss during evolution of obligate parasitism in the white rust pathogen of Arabidopsis thaliana.</title>
        <authorList>
            <person name="Kemen E."/>
            <person name="Gardiner A."/>
            <person name="Schultz-Larsen T."/>
            <person name="Kemen A.C."/>
            <person name="Balmuth A.L."/>
            <person name="Robert-Seilaniantz A."/>
            <person name="Bailey K."/>
            <person name="Holub E."/>
            <person name="Studholme D.J."/>
            <person name="Maclean D."/>
            <person name="Jones J.D."/>
        </authorList>
    </citation>
    <scope>NUCLEOTIDE SEQUENCE</scope>
</reference>
<sequence length="768" mass="86123">MTSATSQSHCSRSDLRPIRMSLQQTEPFLCFNSAIEGYEGKLLADRLTLEYLGRGTQGDRGIQAPTSHPIDAMSAFIANHKSPIFNPSTFAANPLAYYEVVILATEKEDPSNRYTDDSEDPGIRRLQALGKLSLRWKELEGVVWRNGNTTQDDRSWRKQMQWFIQTNVHRKQRIVSNFLESGKNNARDEAKEQSDGVSEDETLGATVASNTEQSGPLTLQWNRGSRINSATSRDHHTSSQLHSSVQEDLDCGIRVGFLYKGENATVVHDSKTGSGSRNRSRLGSDECSIGYEGSTGHILARGKIVSTSCTPFGTGDTVGCGVLMDSRTFFFTLNGKVECFVDVTDVNHLLHFADEVSVHEGDPHNEEEEEKESTQNPQSKAQMKSAISKWSLHVYGAIGLNGPGECVHAVFIPSLFTFDLQQFIVQVTQQRHRSLSSWAHRQGESYVMLSAFPLDRVRECGNSGKRKSGSKESLSTSEDDILQRFIADYLLYYGYPETFGKLQKRCHKNPSSERIQADARGESAPFRQQIRKLIYEKQTYEALEKMSIASMWPPASSAELETWQLLFHCDILCFLDILSPSEAGMYEMDAFVRAIIFARESWYSSSFLNDRDPEEIHSERYQQYARDIGAFLGSIVTNKPQTPQTQESYSHPCPFLHPVFREEVADMLNSYLLYTICDQSPSRCAMLDTFMRDLKRLRLGCFHQNQNVFPKLVPLIPENACEENSVDTQGIIDAWSSTSPSTSSKSAKSSQTSDRSDRSSSDASCSSG</sequence>
<reference evidence="3" key="2">
    <citation type="submission" date="2011-02" db="EMBL/GenBank/DDBJ databases">
        <authorList>
            <person name="MacLean D."/>
        </authorList>
    </citation>
    <scope>NUCLEOTIDE SEQUENCE</scope>
</reference>
<dbReference type="InterPro" id="IPR050618">
    <property type="entry name" value="Ubq-SigPath_Reg"/>
</dbReference>
<feature type="region of interest" description="Disordered" evidence="1">
    <location>
        <begin position="359"/>
        <end position="382"/>
    </location>
</feature>
<dbReference type="InterPro" id="IPR044736">
    <property type="entry name" value="Gid1/RanBPM/SPLA_SPRY"/>
</dbReference>
<evidence type="ECO:0000313" key="3">
    <source>
        <dbReference type="EMBL" id="CCA19849.1"/>
    </source>
</evidence>
<feature type="compositionally biased region" description="Low complexity" evidence="1">
    <location>
        <begin position="736"/>
        <end position="753"/>
    </location>
</feature>
<dbReference type="CDD" id="cd12885">
    <property type="entry name" value="SPRY_RanBP_like"/>
    <property type="match status" value="1"/>
</dbReference>
<dbReference type="InterPro" id="IPR013320">
    <property type="entry name" value="ConA-like_dom_sf"/>
</dbReference>
<dbReference type="InterPro" id="IPR006594">
    <property type="entry name" value="LisH"/>
</dbReference>
<dbReference type="EMBL" id="FR824125">
    <property type="protein sequence ID" value="CCA19849.1"/>
    <property type="molecule type" value="Genomic_DNA"/>
</dbReference>
<dbReference type="InterPro" id="IPR003877">
    <property type="entry name" value="SPRY_dom"/>
</dbReference>
<dbReference type="AlphaFoldDB" id="F0WF67"/>
<dbReference type="Gene3D" id="2.60.120.920">
    <property type="match status" value="1"/>
</dbReference>
<feature type="region of interest" description="Disordered" evidence="1">
    <location>
        <begin position="179"/>
        <end position="201"/>
    </location>
</feature>
<dbReference type="HOGENOM" id="CLU_016836_0_0_1"/>